<proteinExistence type="predicted"/>
<accession>A0A1F4U325</accession>
<name>A0A1F4U325_UNCSA</name>
<sequence>MFACEIAPFSFRLFSFWRRKKKIDRGKKNKDFQFLPLNQLGVEPLAPLCYFGYFISGVIWRS</sequence>
<evidence type="ECO:0000313" key="2">
    <source>
        <dbReference type="Proteomes" id="UP000179242"/>
    </source>
</evidence>
<comment type="caution">
    <text evidence="1">The sequence shown here is derived from an EMBL/GenBank/DDBJ whole genome shotgun (WGS) entry which is preliminary data.</text>
</comment>
<gene>
    <name evidence="1" type="ORF">A2438_06650</name>
</gene>
<evidence type="ECO:0000313" key="1">
    <source>
        <dbReference type="EMBL" id="OGC39378.1"/>
    </source>
</evidence>
<reference evidence="1 2" key="1">
    <citation type="journal article" date="2016" name="Nat. Commun.">
        <title>Thousands of microbial genomes shed light on interconnected biogeochemical processes in an aquifer system.</title>
        <authorList>
            <person name="Anantharaman K."/>
            <person name="Brown C.T."/>
            <person name="Hug L.A."/>
            <person name="Sharon I."/>
            <person name="Castelle C.J."/>
            <person name="Probst A.J."/>
            <person name="Thomas B.C."/>
            <person name="Singh A."/>
            <person name="Wilkins M.J."/>
            <person name="Karaoz U."/>
            <person name="Brodie E.L."/>
            <person name="Williams K.H."/>
            <person name="Hubbard S.S."/>
            <person name="Banfield J.F."/>
        </authorList>
    </citation>
    <scope>NUCLEOTIDE SEQUENCE [LARGE SCALE GENOMIC DNA]</scope>
</reference>
<dbReference type="Proteomes" id="UP000179242">
    <property type="component" value="Unassembled WGS sequence"/>
</dbReference>
<organism evidence="1 2">
    <name type="scientific">candidate division WOR-1 bacterium RIFOXYC2_FULL_46_14</name>
    <dbReference type="NCBI Taxonomy" id="1802587"/>
    <lineage>
        <taxon>Bacteria</taxon>
        <taxon>Bacillati</taxon>
        <taxon>Saganbacteria</taxon>
    </lineage>
</organism>
<dbReference type="EMBL" id="MEUJ01000009">
    <property type="protein sequence ID" value="OGC39378.1"/>
    <property type="molecule type" value="Genomic_DNA"/>
</dbReference>
<protein>
    <submittedName>
        <fullName evidence="1">Uncharacterized protein</fullName>
    </submittedName>
</protein>
<dbReference type="AlphaFoldDB" id="A0A1F4U325"/>